<name>A0ABR3V604_HUMIN</name>
<feature type="region of interest" description="Disordered" evidence="1">
    <location>
        <begin position="83"/>
        <end position="142"/>
    </location>
</feature>
<sequence>MCYFKRAVWDCGCPLGIAPARPCEHKGTPACQRRHLLEKLRANIACPKHMPPGGYPKRKKWVRWFYKVHPDGRVTRFLRKKKKAAEKGGDAHASAPVVAAEATETTTTTPVKQTLLRPTTPDAPALSGLFPPRRGRSASVSSVASVATTMTLGRETIEHGNGTGEVGVMTTATGLPTPQSMDSTTSARCGLPGLRAAPGSPSVDRAARRG</sequence>
<protein>
    <submittedName>
        <fullName evidence="2">Uncharacterized protein</fullName>
    </submittedName>
</protein>
<accession>A0ABR3V604</accession>
<proteinExistence type="predicted"/>
<feature type="region of interest" description="Disordered" evidence="1">
    <location>
        <begin position="175"/>
        <end position="210"/>
    </location>
</feature>
<reference evidence="2 3" key="1">
    <citation type="journal article" date="2024" name="Commun. Biol.">
        <title>Comparative genomic analysis of thermophilic fungi reveals convergent evolutionary adaptations and gene losses.</title>
        <authorList>
            <person name="Steindorff A.S."/>
            <person name="Aguilar-Pontes M.V."/>
            <person name="Robinson A.J."/>
            <person name="Andreopoulos B."/>
            <person name="LaButti K."/>
            <person name="Kuo A."/>
            <person name="Mondo S."/>
            <person name="Riley R."/>
            <person name="Otillar R."/>
            <person name="Haridas S."/>
            <person name="Lipzen A."/>
            <person name="Grimwood J."/>
            <person name="Schmutz J."/>
            <person name="Clum A."/>
            <person name="Reid I.D."/>
            <person name="Moisan M.C."/>
            <person name="Butler G."/>
            <person name="Nguyen T.T.M."/>
            <person name="Dewar K."/>
            <person name="Conant G."/>
            <person name="Drula E."/>
            <person name="Henrissat B."/>
            <person name="Hansel C."/>
            <person name="Singer S."/>
            <person name="Hutchinson M.I."/>
            <person name="de Vries R.P."/>
            <person name="Natvig D.O."/>
            <person name="Powell A.J."/>
            <person name="Tsang A."/>
            <person name="Grigoriev I.V."/>
        </authorList>
    </citation>
    <scope>NUCLEOTIDE SEQUENCE [LARGE SCALE GENOMIC DNA]</scope>
    <source>
        <strain evidence="2 3">CBS 620.91</strain>
    </source>
</reference>
<evidence type="ECO:0000256" key="1">
    <source>
        <dbReference type="SAM" id="MobiDB-lite"/>
    </source>
</evidence>
<feature type="compositionally biased region" description="Polar residues" evidence="1">
    <location>
        <begin position="175"/>
        <end position="187"/>
    </location>
</feature>
<evidence type="ECO:0000313" key="3">
    <source>
        <dbReference type="Proteomes" id="UP001583172"/>
    </source>
</evidence>
<dbReference type="EMBL" id="JAZGSY010000358">
    <property type="protein sequence ID" value="KAL1836851.1"/>
    <property type="molecule type" value="Genomic_DNA"/>
</dbReference>
<gene>
    <name evidence="2" type="ORF">VTJ49DRAFT_4584</name>
</gene>
<feature type="compositionally biased region" description="Low complexity" evidence="1">
    <location>
        <begin position="95"/>
        <end position="111"/>
    </location>
</feature>
<dbReference type="Proteomes" id="UP001583172">
    <property type="component" value="Unassembled WGS sequence"/>
</dbReference>
<organism evidence="2 3">
    <name type="scientific">Humicola insolens</name>
    <name type="common">Soft-rot fungus</name>
    <dbReference type="NCBI Taxonomy" id="85995"/>
    <lineage>
        <taxon>Eukaryota</taxon>
        <taxon>Fungi</taxon>
        <taxon>Dikarya</taxon>
        <taxon>Ascomycota</taxon>
        <taxon>Pezizomycotina</taxon>
        <taxon>Sordariomycetes</taxon>
        <taxon>Sordariomycetidae</taxon>
        <taxon>Sordariales</taxon>
        <taxon>Chaetomiaceae</taxon>
        <taxon>Mycothermus</taxon>
    </lineage>
</organism>
<comment type="caution">
    <text evidence="2">The sequence shown here is derived from an EMBL/GenBank/DDBJ whole genome shotgun (WGS) entry which is preliminary data.</text>
</comment>
<keyword evidence="3" id="KW-1185">Reference proteome</keyword>
<evidence type="ECO:0000313" key="2">
    <source>
        <dbReference type="EMBL" id="KAL1836851.1"/>
    </source>
</evidence>